<dbReference type="Proteomes" id="UP000032748">
    <property type="component" value="Chromosome"/>
</dbReference>
<keyword evidence="3 6" id="KW-0812">Transmembrane</keyword>
<gene>
    <name evidence="8" type="ORF">PCL1606_35630</name>
</gene>
<feature type="domain" description="Major facilitator superfamily (MFS) profile" evidence="7">
    <location>
        <begin position="1"/>
        <end position="376"/>
    </location>
</feature>
<evidence type="ECO:0000256" key="1">
    <source>
        <dbReference type="ARBA" id="ARBA00004651"/>
    </source>
</evidence>
<proteinExistence type="predicted"/>
<evidence type="ECO:0000256" key="3">
    <source>
        <dbReference type="ARBA" id="ARBA00022692"/>
    </source>
</evidence>
<keyword evidence="5 6" id="KW-0472">Membrane</keyword>
<evidence type="ECO:0000256" key="6">
    <source>
        <dbReference type="SAM" id="Phobius"/>
    </source>
</evidence>
<evidence type="ECO:0000313" key="8">
    <source>
        <dbReference type="EMBL" id="AKA25014.1"/>
    </source>
</evidence>
<feature type="transmembrane region" description="Helical" evidence="6">
    <location>
        <begin position="31"/>
        <end position="50"/>
    </location>
</feature>
<evidence type="ECO:0000256" key="4">
    <source>
        <dbReference type="ARBA" id="ARBA00022989"/>
    </source>
</evidence>
<keyword evidence="4 6" id="KW-1133">Transmembrane helix</keyword>
<accession>A0A0D5Y211</accession>
<dbReference type="InterPro" id="IPR011701">
    <property type="entry name" value="MFS"/>
</dbReference>
<dbReference type="KEGG" id="pcz:PCL1606_35630"/>
<dbReference type="Pfam" id="PF07690">
    <property type="entry name" value="MFS_1"/>
    <property type="match status" value="1"/>
</dbReference>
<feature type="transmembrane region" description="Helical" evidence="6">
    <location>
        <begin position="204"/>
        <end position="224"/>
    </location>
</feature>
<feature type="transmembrane region" description="Helical" evidence="6">
    <location>
        <begin position="121"/>
        <end position="143"/>
    </location>
</feature>
<protein>
    <submittedName>
        <fullName evidence="8">MFS transporter</fullName>
    </submittedName>
</protein>
<organism evidence="8 9">
    <name type="scientific">Pseudomonas chlororaphis</name>
    <dbReference type="NCBI Taxonomy" id="587753"/>
    <lineage>
        <taxon>Bacteria</taxon>
        <taxon>Pseudomonadati</taxon>
        <taxon>Pseudomonadota</taxon>
        <taxon>Gammaproteobacteria</taxon>
        <taxon>Pseudomonadales</taxon>
        <taxon>Pseudomonadaceae</taxon>
        <taxon>Pseudomonas</taxon>
    </lineage>
</organism>
<dbReference type="PATRIC" id="fig|587753.10.peg.3551"/>
<dbReference type="InterPro" id="IPR050189">
    <property type="entry name" value="MFS_Efflux_Transporters"/>
</dbReference>
<dbReference type="GO" id="GO:0022857">
    <property type="term" value="F:transmembrane transporter activity"/>
    <property type="evidence" value="ECO:0007669"/>
    <property type="project" value="InterPro"/>
</dbReference>
<comment type="subcellular location">
    <subcellularLocation>
        <location evidence="1">Cell membrane</location>
        <topology evidence="1">Multi-pass membrane protein</topology>
    </subcellularLocation>
</comment>
<feature type="transmembrane region" description="Helical" evidence="6">
    <location>
        <begin position="87"/>
        <end position="109"/>
    </location>
</feature>
<dbReference type="AlphaFoldDB" id="A0A0D5Y211"/>
<dbReference type="InterPro" id="IPR020846">
    <property type="entry name" value="MFS_dom"/>
</dbReference>
<feature type="transmembrane region" description="Helical" evidence="6">
    <location>
        <begin position="149"/>
        <end position="169"/>
    </location>
</feature>
<dbReference type="PANTHER" id="PTHR43124:SF3">
    <property type="entry name" value="CHLORAMPHENICOL EFFLUX PUMP RV0191"/>
    <property type="match status" value="1"/>
</dbReference>
<name>A0A0D5Y211_9PSED</name>
<evidence type="ECO:0000313" key="9">
    <source>
        <dbReference type="Proteomes" id="UP000032748"/>
    </source>
</evidence>
<dbReference type="PROSITE" id="PS50850">
    <property type="entry name" value="MFS"/>
    <property type="match status" value="1"/>
</dbReference>
<evidence type="ECO:0000256" key="5">
    <source>
        <dbReference type="ARBA" id="ARBA00023136"/>
    </source>
</evidence>
<reference evidence="8 9" key="1">
    <citation type="journal article" date="2015" name="Mol. Plant Microbe Interact.">
        <title>Comparative Genomic Analysis of Pseudomonas chlororaphis PCL1606 Reveals New Insight into Antifungal Compounds Involved in Biocontrol.</title>
        <authorList>
            <person name="Calderon C.E."/>
            <person name="Ramos C."/>
            <person name="de Vicente A."/>
            <person name="Cazorla F.M."/>
        </authorList>
    </citation>
    <scope>NUCLEOTIDE SEQUENCE [LARGE SCALE GENOMIC DNA]</scope>
    <source>
        <strain evidence="8 9">PCL1606</strain>
    </source>
</reference>
<feature type="transmembrane region" description="Helical" evidence="6">
    <location>
        <begin position="62"/>
        <end position="81"/>
    </location>
</feature>
<sequence length="376" mass="39960">MFWAQFLVVGNLLIMPVLLLGVRDGLSLDAGSMGLLLAAFPSMALIGNLFVGRFIDKVGRPLSLQLGLCMSAACFLLMSFAENGSVAIVARGLTGLCMPLIGASLYAVIADVYAEQARRRVTALVSTGASLAGLVILPLGIGFSTAARWHYVFLAFALASLGLGVLSYFSYYRRHAPRRAQAAGARLGAARLYREDGVLRSYALLYWLQGFAYFALISWMPSYFQRLLDDGQSSVALFFGGAGAVLGAWCLPALAGRRAPTFYLVLGVNAIAILGLAAPTPGLWAACAAWFVYNACRQLLSAHILAGSNAHCANADRGTLNATLNVGYQAVGAVAAFVVAQLPFVAGSLSIICFMATLMLLPGFYFYKRLGRSHAL</sequence>
<feature type="transmembrane region" description="Helical" evidence="6">
    <location>
        <begin position="236"/>
        <end position="255"/>
    </location>
</feature>
<keyword evidence="2" id="KW-1003">Cell membrane</keyword>
<dbReference type="EMBL" id="CP011110">
    <property type="protein sequence ID" value="AKA25014.1"/>
    <property type="molecule type" value="Genomic_DNA"/>
</dbReference>
<feature type="transmembrane region" description="Helical" evidence="6">
    <location>
        <begin position="344"/>
        <end position="367"/>
    </location>
</feature>
<dbReference type="PANTHER" id="PTHR43124">
    <property type="entry name" value="PURINE EFFLUX PUMP PBUE"/>
    <property type="match status" value="1"/>
</dbReference>
<evidence type="ECO:0000259" key="7">
    <source>
        <dbReference type="PROSITE" id="PS50850"/>
    </source>
</evidence>
<dbReference type="InterPro" id="IPR036259">
    <property type="entry name" value="MFS_trans_sf"/>
</dbReference>
<dbReference type="Gene3D" id="1.20.1250.20">
    <property type="entry name" value="MFS general substrate transporter like domains"/>
    <property type="match status" value="1"/>
</dbReference>
<dbReference type="GO" id="GO:0005886">
    <property type="term" value="C:plasma membrane"/>
    <property type="evidence" value="ECO:0007669"/>
    <property type="project" value="UniProtKB-SubCell"/>
</dbReference>
<evidence type="ECO:0000256" key="2">
    <source>
        <dbReference type="ARBA" id="ARBA00022475"/>
    </source>
</evidence>
<dbReference type="SUPFAM" id="SSF103473">
    <property type="entry name" value="MFS general substrate transporter"/>
    <property type="match status" value="1"/>
</dbReference>
<feature type="transmembrane region" description="Helical" evidence="6">
    <location>
        <begin position="262"/>
        <end position="293"/>
    </location>
</feature>